<reference evidence="1 2" key="1">
    <citation type="submission" date="2017-02" db="EMBL/GenBank/DDBJ databases">
        <title>Genome sequence of the nitrite-oxidizing bacterium Nitrobacter vulgaris strain Ab1.</title>
        <authorList>
            <person name="Mellbye B.L."/>
            <person name="Davis E.W."/>
            <person name="Spieck E."/>
            <person name="Chang J.H."/>
            <person name="Bottomley P.J."/>
            <person name="Sayavedra-Soto L.A."/>
        </authorList>
    </citation>
    <scope>NUCLEOTIDE SEQUENCE [LARGE SCALE GENOMIC DNA]</scope>
    <source>
        <strain evidence="1 2">Ab1</strain>
    </source>
</reference>
<name>A0A1V4I0Q4_NITVU</name>
<dbReference type="Proteomes" id="UP000189940">
    <property type="component" value="Unassembled WGS sequence"/>
</dbReference>
<protein>
    <submittedName>
        <fullName evidence="1">Uncharacterized protein</fullName>
    </submittedName>
</protein>
<gene>
    <name evidence="1" type="ORF">B2M20_06115</name>
</gene>
<evidence type="ECO:0000313" key="1">
    <source>
        <dbReference type="EMBL" id="OPH83714.1"/>
    </source>
</evidence>
<comment type="caution">
    <text evidence="1">The sequence shown here is derived from an EMBL/GenBank/DDBJ whole genome shotgun (WGS) entry which is preliminary data.</text>
</comment>
<dbReference type="EMBL" id="MWPQ01000025">
    <property type="protein sequence ID" value="OPH83714.1"/>
    <property type="molecule type" value="Genomic_DNA"/>
</dbReference>
<evidence type="ECO:0000313" key="2">
    <source>
        <dbReference type="Proteomes" id="UP000189940"/>
    </source>
</evidence>
<proteinExistence type="predicted"/>
<dbReference type="AlphaFoldDB" id="A0A1V4I0Q4"/>
<keyword evidence="2" id="KW-1185">Reference proteome</keyword>
<sequence length="73" mass="7796">MRADLPSPLPAAAAFVVTSKSQISFPQDRALAAIDGVDRSVCAVRCFHASLNVERAVGDEGIPFVQVGLLMRR</sequence>
<accession>A0A1V4I0Q4</accession>
<organism evidence="1 2">
    <name type="scientific">Nitrobacter vulgaris</name>
    <dbReference type="NCBI Taxonomy" id="29421"/>
    <lineage>
        <taxon>Bacteria</taxon>
        <taxon>Pseudomonadati</taxon>
        <taxon>Pseudomonadota</taxon>
        <taxon>Alphaproteobacteria</taxon>
        <taxon>Hyphomicrobiales</taxon>
        <taxon>Nitrobacteraceae</taxon>
        <taxon>Nitrobacter</taxon>
    </lineage>
</organism>